<evidence type="ECO:0000256" key="2">
    <source>
        <dbReference type="ARBA" id="ARBA00004167"/>
    </source>
</evidence>
<evidence type="ECO:0000256" key="14">
    <source>
        <dbReference type="PROSITE-ProRule" id="PRU00175"/>
    </source>
</evidence>
<dbReference type="Gene3D" id="3.30.40.10">
    <property type="entry name" value="Zinc/RING finger domain, C3HC4 (zinc finger)"/>
    <property type="match status" value="1"/>
</dbReference>
<dbReference type="GO" id="GO:0008270">
    <property type="term" value="F:zinc ion binding"/>
    <property type="evidence" value="ECO:0007669"/>
    <property type="project" value="UniProtKB-KW"/>
</dbReference>
<comment type="catalytic activity">
    <reaction evidence="1">
        <text>S-ubiquitinyl-[E2 ubiquitin-conjugating enzyme]-L-cysteine + [acceptor protein]-L-lysine = [E2 ubiquitin-conjugating enzyme]-L-cysteine + N(6)-ubiquitinyl-[acceptor protein]-L-lysine.</text>
        <dbReference type="EC" id="2.3.2.27"/>
    </reaction>
</comment>
<gene>
    <name evidence="18" type="ORF">QN277_025511</name>
</gene>
<dbReference type="FunFam" id="3.30.40.10:FF:000187">
    <property type="entry name" value="E3 ubiquitin-protein ligase ATL6"/>
    <property type="match status" value="1"/>
</dbReference>
<feature type="domain" description="RING-type" evidence="17">
    <location>
        <begin position="143"/>
        <end position="185"/>
    </location>
</feature>
<feature type="compositionally biased region" description="Polar residues" evidence="15">
    <location>
        <begin position="1"/>
        <end position="12"/>
    </location>
</feature>
<dbReference type="PANTHER" id="PTHR45768:SF74">
    <property type="entry name" value="TRANSCRIPTION FACTOR C2H2 FAMILY-RELATED"/>
    <property type="match status" value="1"/>
</dbReference>
<comment type="similarity">
    <text evidence="13">Belongs to the RING-type zinc finger family. ATL subfamily.</text>
</comment>
<dbReference type="InterPro" id="IPR001841">
    <property type="entry name" value="Znf_RING"/>
</dbReference>
<dbReference type="PANTHER" id="PTHR45768">
    <property type="entry name" value="E3 UBIQUITIN-PROTEIN LIGASE RNF13-LIKE"/>
    <property type="match status" value="1"/>
</dbReference>
<dbReference type="InterPro" id="IPR013083">
    <property type="entry name" value="Znf_RING/FYVE/PHD"/>
</dbReference>
<accession>A0AAE1J9Y9</accession>
<dbReference type="SMART" id="SM00184">
    <property type="entry name" value="RING"/>
    <property type="match status" value="1"/>
</dbReference>
<dbReference type="GO" id="GO:0016020">
    <property type="term" value="C:membrane"/>
    <property type="evidence" value="ECO:0007669"/>
    <property type="project" value="UniProtKB-SubCell"/>
</dbReference>
<dbReference type="EC" id="2.3.2.27" evidence="4"/>
<evidence type="ECO:0000259" key="17">
    <source>
        <dbReference type="PROSITE" id="PS50089"/>
    </source>
</evidence>
<evidence type="ECO:0000256" key="16">
    <source>
        <dbReference type="SAM" id="Phobius"/>
    </source>
</evidence>
<feature type="transmembrane region" description="Helical" evidence="16">
    <location>
        <begin position="53"/>
        <end position="79"/>
    </location>
</feature>
<keyword evidence="8 14" id="KW-0863">Zinc-finger</keyword>
<comment type="caution">
    <text evidence="18">The sequence shown here is derived from an EMBL/GenBank/DDBJ whole genome shotgun (WGS) entry which is preliminary data.</text>
</comment>
<evidence type="ECO:0000256" key="10">
    <source>
        <dbReference type="ARBA" id="ARBA00022833"/>
    </source>
</evidence>
<reference evidence="18" key="1">
    <citation type="submission" date="2023-10" db="EMBL/GenBank/DDBJ databases">
        <title>Chromosome-level genome of the transformable northern wattle, Acacia crassicarpa.</title>
        <authorList>
            <person name="Massaro I."/>
            <person name="Sinha N.R."/>
            <person name="Poethig S."/>
            <person name="Leichty A.R."/>
        </authorList>
    </citation>
    <scope>NUCLEOTIDE SEQUENCE</scope>
    <source>
        <strain evidence="18">Acra3RX</strain>
        <tissue evidence="18">Leaf</tissue>
    </source>
</reference>
<dbReference type="SUPFAM" id="SSF57850">
    <property type="entry name" value="RING/U-box"/>
    <property type="match status" value="1"/>
</dbReference>
<keyword evidence="19" id="KW-1185">Reference proteome</keyword>
<feature type="region of interest" description="Disordered" evidence="15">
    <location>
        <begin position="1"/>
        <end position="25"/>
    </location>
</feature>
<proteinExistence type="inferred from homology"/>
<evidence type="ECO:0000256" key="11">
    <source>
        <dbReference type="ARBA" id="ARBA00022989"/>
    </source>
</evidence>
<dbReference type="Proteomes" id="UP001293593">
    <property type="component" value="Unassembled WGS sequence"/>
</dbReference>
<protein>
    <recommendedName>
        <fullName evidence="4">RING-type E3 ubiquitin transferase</fullName>
        <ecNumber evidence="4">2.3.2.27</ecNumber>
    </recommendedName>
</protein>
<evidence type="ECO:0000313" key="18">
    <source>
        <dbReference type="EMBL" id="KAK4264314.1"/>
    </source>
</evidence>
<dbReference type="Pfam" id="PF13639">
    <property type="entry name" value="zf-RING_2"/>
    <property type="match status" value="1"/>
</dbReference>
<keyword evidence="11 16" id="KW-1133">Transmembrane helix</keyword>
<evidence type="ECO:0000256" key="5">
    <source>
        <dbReference type="ARBA" id="ARBA00022679"/>
    </source>
</evidence>
<organism evidence="18 19">
    <name type="scientific">Acacia crassicarpa</name>
    <name type="common">northern wattle</name>
    <dbReference type="NCBI Taxonomy" id="499986"/>
    <lineage>
        <taxon>Eukaryota</taxon>
        <taxon>Viridiplantae</taxon>
        <taxon>Streptophyta</taxon>
        <taxon>Embryophyta</taxon>
        <taxon>Tracheophyta</taxon>
        <taxon>Spermatophyta</taxon>
        <taxon>Magnoliopsida</taxon>
        <taxon>eudicotyledons</taxon>
        <taxon>Gunneridae</taxon>
        <taxon>Pentapetalae</taxon>
        <taxon>rosids</taxon>
        <taxon>fabids</taxon>
        <taxon>Fabales</taxon>
        <taxon>Fabaceae</taxon>
        <taxon>Caesalpinioideae</taxon>
        <taxon>mimosoid clade</taxon>
        <taxon>Acacieae</taxon>
        <taxon>Acacia</taxon>
    </lineage>
</organism>
<evidence type="ECO:0000256" key="13">
    <source>
        <dbReference type="ARBA" id="ARBA00024209"/>
    </source>
</evidence>
<dbReference type="GO" id="GO:0061630">
    <property type="term" value="F:ubiquitin protein ligase activity"/>
    <property type="evidence" value="ECO:0007669"/>
    <property type="project" value="UniProtKB-EC"/>
</dbReference>
<evidence type="ECO:0000256" key="8">
    <source>
        <dbReference type="ARBA" id="ARBA00022771"/>
    </source>
</evidence>
<dbReference type="EMBL" id="JAWXYG010000008">
    <property type="protein sequence ID" value="KAK4264314.1"/>
    <property type="molecule type" value="Genomic_DNA"/>
</dbReference>
<comment type="subcellular location">
    <subcellularLocation>
        <location evidence="2">Membrane</location>
        <topology evidence="2">Single-pass membrane protein</topology>
    </subcellularLocation>
</comment>
<keyword evidence="5" id="KW-0808">Transferase</keyword>
<evidence type="ECO:0000256" key="9">
    <source>
        <dbReference type="ARBA" id="ARBA00022786"/>
    </source>
</evidence>
<sequence length="342" mass="38614">MASVPRKTQQIGDSLRYSPPESPLSSLQAPSYIAINEKEESSPSSTVSKITPLILLVIIVLAVIFFIYGIIHLVLWLLMRTPPSSSPLYHSNRFPESTRSRAFPRQLHHLFRLHDSGLEQSLIDALPVFYYEDVLGLKEPFDCAVCLCEFSEQDKLRLLPMCGHAFHISCLDTWLLSNSTCPLCRAIISSSSDFSAENPLFNNDKWVFNRFKGDEENANGCSHTEKVLGNEDRMTEERVFSVRLGKFRNIDGREVEVGEEEGSSCNMDGRRCFSMGSYQYVVSGSNLQVVLSDVSDNEEAVEGKKIGDRIRGESFSVSKIWLWSNKSKFRSCSDDAVFPWLL</sequence>
<comment type="pathway">
    <text evidence="3">Protein modification; protein ubiquitination.</text>
</comment>
<evidence type="ECO:0000256" key="1">
    <source>
        <dbReference type="ARBA" id="ARBA00000900"/>
    </source>
</evidence>
<evidence type="ECO:0000256" key="3">
    <source>
        <dbReference type="ARBA" id="ARBA00004906"/>
    </source>
</evidence>
<dbReference type="GO" id="GO:0031625">
    <property type="term" value="F:ubiquitin protein ligase binding"/>
    <property type="evidence" value="ECO:0007669"/>
    <property type="project" value="TreeGrafter"/>
</dbReference>
<evidence type="ECO:0000256" key="15">
    <source>
        <dbReference type="SAM" id="MobiDB-lite"/>
    </source>
</evidence>
<keyword evidence="12 16" id="KW-0472">Membrane</keyword>
<keyword evidence="10" id="KW-0862">Zinc</keyword>
<keyword evidence="9" id="KW-0833">Ubl conjugation pathway</keyword>
<evidence type="ECO:0000313" key="19">
    <source>
        <dbReference type="Proteomes" id="UP001293593"/>
    </source>
</evidence>
<dbReference type="AlphaFoldDB" id="A0AAE1J9Y9"/>
<evidence type="ECO:0000256" key="12">
    <source>
        <dbReference type="ARBA" id="ARBA00023136"/>
    </source>
</evidence>
<evidence type="ECO:0000256" key="7">
    <source>
        <dbReference type="ARBA" id="ARBA00022723"/>
    </source>
</evidence>
<evidence type="ECO:0000256" key="6">
    <source>
        <dbReference type="ARBA" id="ARBA00022692"/>
    </source>
</evidence>
<dbReference type="CDD" id="cd16461">
    <property type="entry name" value="RING-H2_EL5-like"/>
    <property type="match status" value="1"/>
</dbReference>
<evidence type="ECO:0000256" key="4">
    <source>
        <dbReference type="ARBA" id="ARBA00012483"/>
    </source>
</evidence>
<keyword evidence="6 16" id="KW-0812">Transmembrane</keyword>
<keyword evidence="7" id="KW-0479">Metal-binding</keyword>
<dbReference type="PROSITE" id="PS50089">
    <property type="entry name" value="ZF_RING_2"/>
    <property type="match status" value="1"/>
</dbReference>
<name>A0AAE1J9Y9_9FABA</name>